<dbReference type="EMBL" id="FOQG01000014">
    <property type="protein sequence ID" value="SFI85416.1"/>
    <property type="molecule type" value="Genomic_DNA"/>
</dbReference>
<accession>A0A1I3LLR6</accession>
<gene>
    <name evidence="1" type="ORF">SAMN05216561_11415</name>
</gene>
<dbReference type="RefSeq" id="WP_091115321.1">
    <property type="nucleotide sequence ID" value="NZ_BKAF01000017.1"/>
</dbReference>
<dbReference type="OrthoDB" id="128799at2"/>
<reference evidence="1 2" key="1">
    <citation type="submission" date="2016-10" db="EMBL/GenBank/DDBJ databases">
        <authorList>
            <person name="de Groot N.N."/>
        </authorList>
    </citation>
    <scope>NUCLEOTIDE SEQUENCE [LARGE SCALE GENOMIC DNA]</scope>
    <source>
        <strain evidence="1 2">CGMCC 1.11156</strain>
    </source>
</reference>
<evidence type="ECO:0000313" key="1">
    <source>
        <dbReference type="EMBL" id="SFI85416.1"/>
    </source>
</evidence>
<protein>
    <submittedName>
        <fullName evidence="1">Uncharacterized protein</fullName>
    </submittedName>
</protein>
<evidence type="ECO:0000313" key="2">
    <source>
        <dbReference type="Proteomes" id="UP000198649"/>
    </source>
</evidence>
<organism evidence="1 2">
    <name type="scientific">Nocardioides psychrotolerans</name>
    <dbReference type="NCBI Taxonomy" id="1005945"/>
    <lineage>
        <taxon>Bacteria</taxon>
        <taxon>Bacillati</taxon>
        <taxon>Actinomycetota</taxon>
        <taxon>Actinomycetes</taxon>
        <taxon>Propionibacteriales</taxon>
        <taxon>Nocardioidaceae</taxon>
        <taxon>Nocardioides</taxon>
    </lineage>
</organism>
<dbReference type="AlphaFoldDB" id="A0A1I3LLR6"/>
<dbReference type="Proteomes" id="UP000198649">
    <property type="component" value="Unassembled WGS sequence"/>
</dbReference>
<dbReference type="STRING" id="1005945.SAMN05216561_11415"/>
<name>A0A1I3LLR6_9ACTN</name>
<keyword evidence="2" id="KW-1185">Reference proteome</keyword>
<proteinExistence type="predicted"/>
<sequence length="325" mass="36194">MSTEQTPEPTDLGHLERTTRWPRHEWEKARSWSSDFEQLLPQLLEIDGPPELVAKSLRASARESGLPVTSPAARRYADALARAAVADARVDALVDLLGVAEFFREQAESEMYAVQSRVDLGGRQIINGTGEAPPDDVHGLLDLADGRCWVFDGTDHDGIAYWIRADSDPRGQTRYAWPIPDTGPFIALMDNWHLGRVNDAAKAWDVTQNALHNILRNLPGYYEEDKSTYIRPDLSSAVARVIQAKDRARFDAVTELRTALDAARGRTPSGFWSQRRWEDWSSELAGLIPEGDESKYSNPEGAQEQIVLDVLKAYIAERAEGGGRA</sequence>